<evidence type="ECO:0000313" key="1">
    <source>
        <dbReference type="EMBL" id="MPC80261.1"/>
    </source>
</evidence>
<organism evidence="1 2">
    <name type="scientific">Portunus trituberculatus</name>
    <name type="common">Swimming crab</name>
    <name type="synonym">Neptunus trituberculatus</name>
    <dbReference type="NCBI Taxonomy" id="210409"/>
    <lineage>
        <taxon>Eukaryota</taxon>
        <taxon>Metazoa</taxon>
        <taxon>Ecdysozoa</taxon>
        <taxon>Arthropoda</taxon>
        <taxon>Crustacea</taxon>
        <taxon>Multicrustacea</taxon>
        <taxon>Malacostraca</taxon>
        <taxon>Eumalacostraca</taxon>
        <taxon>Eucarida</taxon>
        <taxon>Decapoda</taxon>
        <taxon>Pleocyemata</taxon>
        <taxon>Brachyura</taxon>
        <taxon>Eubrachyura</taxon>
        <taxon>Portunoidea</taxon>
        <taxon>Portunidae</taxon>
        <taxon>Portuninae</taxon>
        <taxon>Portunus</taxon>
    </lineage>
</organism>
<sequence length="68" mass="7670">MILKVESREAKYREMTSACAAVLDPGRTNSEANGRQAELAITRYTQNIGLFRVDQCKFGLCLQSVFLR</sequence>
<gene>
    <name evidence="1" type="ORF">E2C01_074835</name>
</gene>
<dbReference type="Proteomes" id="UP000324222">
    <property type="component" value="Unassembled WGS sequence"/>
</dbReference>
<name>A0A5B7I4H7_PORTR</name>
<reference evidence="1 2" key="1">
    <citation type="submission" date="2019-05" db="EMBL/GenBank/DDBJ databases">
        <title>Another draft genome of Portunus trituberculatus and its Hox gene families provides insights of decapod evolution.</title>
        <authorList>
            <person name="Jeong J.-H."/>
            <person name="Song I."/>
            <person name="Kim S."/>
            <person name="Choi T."/>
            <person name="Kim D."/>
            <person name="Ryu S."/>
            <person name="Kim W."/>
        </authorList>
    </citation>
    <scope>NUCLEOTIDE SEQUENCE [LARGE SCALE GENOMIC DNA]</scope>
    <source>
        <tissue evidence="1">Muscle</tissue>
    </source>
</reference>
<evidence type="ECO:0000313" key="2">
    <source>
        <dbReference type="Proteomes" id="UP000324222"/>
    </source>
</evidence>
<protein>
    <submittedName>
        <fullName evidence="1">Uncharacterized protein</fullName>
    </submittedName>
</protein>
<keyword evidence="2" id="KW-1185">Reference proteome</keyword>
<comment type="caution">
    <text evidence="1">The sequence shown here is derived from an EMBL/GenBank/DDBJ whole genome shotgun (WGS) entry which is preliminary data.</text>
</comment>
<dbReference type="AlphaFoldDB" id="A0A5B7I4H7"/>
<proteinExistence type="predicted"/>
<dbReference type="EMBL" id="VSRR010053520">
    <property type="protein sequence ID" value="MPC80261.1"/>
    <property type="molecule type" value="Genomic_DNA"/>
</dbReference>
<accession>A0A5B7I4H7</accession>